<organism evidence="1 2">
    <name type="scientific">Neisseria cinerea ATCC 14685</name>
    <dbReference type="NCBI Taxonomy" id="546262"/>
    <lineage>
        <taxon>Bacteria</taxon>
        <taxon>Pseudomonadati</taxon>
        <taxon>Pseudomonadota</taxon>
        <taxon>Betaproteobacteria</taxon>
        <taxon>Neisseriales</taxon>
        <taxon>Neisseriaceae</taxon>
        <taxon>Neisseria</taxon>
    </lineage>
</organism>
<proteinExistence type="predicted"/>
<evidence type="ECO:0000313" key="1">
    <source>
        <dbReference type="EMBL" id="EEZ72585.1"/>
    </source>
</evidence>
<comment type="caution">
    <text evidence="1">The sequence shown here is derived from an EMBL/GenBank/DDBJ whole genome shotgun (WGS) entry which is preliminary data.</text>
</comment>
<name>D0W052_NEICI</name>
<dbReference type="AlphaFoldDB" id="D0W052"/>
<dbReference type="EMBL" id="ACDY02000001">
    <property type="protein sequence ID" value="EEZ72585.1"/>
    <property type="molecule type" value="Genomic_DNA"/>
</dbReference>
<gene>
    <name evidence="1" type="ORF">NEICINOT_03015</name>
</gene>
<dbReference type="Proteomes" id="UP000003294">
    <property type="component" value="Unassembled WGS sequence"/>
</dbReference>
<reference evidence="1 2" key="1">
    <citation type="submission" date="2009-10" db="EMBL/GenBank/DDBJ databases">
        <authorList>
            <person name="Weinstock G."/>
            <person name="Sodergren E."/>
            <person name="Clifton S."/>
            <person name="Fulton L."/>
            <person name="Fulton B."/>
            <person name="Courtney L."/>
            <person name="Fronick C."/>
            <person name="Harrison M."/>
            <person name="Strong C."/>
            <person name="Farmer C."/>
            <person name="Delahaunty K."/>
            <person name="Markovic C."/>
            <person name="Hall O."/>
            <person name="Minx P."/>
            <person name="Tomlinson C."/>
            <person name="Mitreva M."/>
            <person name="Nelson J."/>
            <person name="Hou S."/>
            <person name="Wollam A."/>
            <person name="Pepin K.H."/>
            <person name="Johnson M."/>
            <person name="Bhonagiri V."/>
            <person name="Nash W.E."/>
            <person name="Warren W."/>
            <person name="Chinwalla A."/>
            <person name="Mardis E.R."/>
            <person name="Wilson R.K."/>
        </authorList>
    </citation>
    <scope>NUCLEOTIDE SEQUENCE [LARGE SCALE GENOMIC DNA]</scope>
    <source>
        <strain evidence="1 2">ATCC 14685</strain>
    </source>
</reference>
<dbReference type="STRING" id="546262.NEICINOT_03015"/>
<sequence length="39" mass="4469">MVRLCRKDICSGYRDIGFSLNVKGGSILLKTKCYKLFIE</sequence>
<protein>
    <submittedName>
        <fullName evidence="1">Uncharacterized protein</fullName>
    </submittedName>
</protein>
<accession>D0W052</accession>
<evidence type="ECO:0000313" key="2">
    <source>
        <dbReference type="Proteomes" id="UP000003294"/>
    </source>
</evidence>